<gene>
    <name evidence="3" type="ORF">KDL01_07310</name>
</gene>
<feature type="domain" description="Tyrosine specific protein phosphatases" evidence="2">
    <location>
        <begin position="123"/>
        <end position="170"/>
    </location>
</feature>
<dbReference type="EMBL" id="JAGSOG010000021">
    <property type="protein sequence ID" value="MBR7833065.1"/>
    <property type="molecule type" value="Genomic_DNA"/>
</dbReference>
<dbReference type="PANTHER" id="PTHR31126">
    <property type="entry name" value="TYROSINE-PROTEIN PHOSPHATASE"/>
    <property type="match status" value="1"/>
</dbReference>
<evidence type="ECO:0000313" key="3">
    <source>
        <dbReference type="EMBL" id="MBR7833065.1"/>
    </source>
</evidence>
<evidence type="ECO:0000313" key="4">
    <source>
        <dbReference type="Proteomes" id="UP000675781"/>
    </source>
</evidence>
<dbReference type="Proteomes" id="UP000675781">
    <property type="component" value="Unassembled WGS sequence"/>
</dbReference>
<dbReference type="SUPFAM" id="SSF52799">
    <property type="entry name" value="(Phosphotyrosine protein) phosphatases II"/>
    <property type="match status" value="1"/>
</dbReference>
<dbReference type="PROSITE" id="PS50056">
    <property type="entry name" value="TYR_PHOSPHATASE_2"/>
    <property type="match status" value="1"/>
</dbReference>
<evidence type="ECO:0000256" key="1">
    <source>
        <dbReference type="ARBA" id="ARBA00009580"/>
    </source>
</evidence>
<accession>A0A941ELF0</accession>
<dbReference type="InterPro" id="IPR016130">
    <property type="entry name" value="Tyr_Pase_AS"/>
</dbReference>
<protein>
    <submittedName>
        <fullName evidence="3">Tyrosine-protein phosphatase</fullName>
    </submittedName>
</protein>
<dbReference type="PANTHER" id="PTHR31126:SF1">
    <property type="entry name" value="TYROSINE SPECIFIC PROTEIN PHOSPHATASES DOMAIN-CONTAINING PROTEIN"/>
    <property type="match status" value="1"/>
</dbReference>
<dbReference type="Gene3D" id="3.90.190.10">
    <property type="entry name" value="Protein tyrosine phosphatase superfamily"/>
    <property type="match status" value="1"/>
</dbReference>
<dbReference type="PROSITE" id="PS00383">
    <property type="entry name" value="TYR_PHOSPHATASE_1"/>
    <property type="match status" value="1"/>
</dbReference>
<comment type="similarity">
    <text evidence="1">Belongs to the protein-tyrosine phosphatase family.</text>
</comment>
<dbReference type="InterPro" id="IPR026893">
    <property type="entry name" value="Tyr/Ser_Pase_IphP-type"/>
</dbReference>
<evidence type="ECO:0000259" key="2">
    <source>
        <dbReference type="PROSITE" id="PS50056"/>
    </source>
</evidence>
<dbReference type="InterPro" id="IPR000387">
    <property type="entry name" value="Tyr_Pase_dom"/>
</dbReference>
<dbReference type="GO" id="GO:0004721">
    <property type="term" value="F:phosphoprotein phosphatase activity"/>
    <property type="evidence" value="ECO:0007669"/>
    <property type="project" value="InterPro"/>
</dbReference>
<dbReference type="Pfam" id="PF13350">
    <property type="entry name" value="Y_phosphatase3"/>
    <property type="match status" value="1"/>
</dbReference>
<dbReference type="AlphaFoldDB" id="A0A941ELF0"/>
<keyword evidence="4" id="KW-1185">Reference proteome</keyword>
<sequence>MSGNDERAKSAADGPAQAYLDEVGLERALNIARVHNARDLGGLSGALGTVRRGRVLRSAALDRLTAAGAGTLADLGLRTVFDLRTQEERDEAPSALAPGLTEVEVVVVDYLGTLDDLPAGPMELYLHLVERSAPGIVEVFEYLSRPDAAPALVHCTAGKDRTGLTIALLLELLGVPRPVIVADYVASNTGLLGRIRTSVSTELMENTLAALDQAHGSPLGYLEAHGLSGATVEALRDGLLEHAADA</sequence>
<dbReference type="RefSeq" id="WP_212527585.1">
    <property type="nucleotide sequence ID" value="NZ_JAGSOG010000021.1"/>
</dbReference>
<reference evidence="3" key="1">
    <citation type="submission" date="2021-04" db="EMBL/GenBank/DDBJ databases">
        <title>Genome based classification of Actinospica acidithermotolerans sp. nov., an actinobacterium isolated from an Indonesian hot spring.</title>
        <authorList>
            <person name="Kusuma A.B."/>
            <person name="Putra K.E."/>
            <person name="Nafisah S."/>
            <person name="Loh J."/>
            <person name="Nouioui I."/>
            <person name="Goodfellow M."/>
        </authorList>
    </citation>
    <scope>NUCLEOTIDE SEQUENCE</scope>
    <source>
        <strain evidence="3">CSCA 57</strain>
    </source>
</reference>
<dbReference type="InterPro" id="IPR029021">
    <property type="entry name" value="Prot-tyrosine_phosphatase-like"/>
</dbReference>
<organism evidence="3 4">
    <name type="scientific">Actinospica durhamensis</name>
    <dbReference type="NCBI Taxonomy" id="1508375"/>
    <lineage>
        <taxon>Bacteria</taxon>
        <taxon>Bacillati</taxon>
        <taxon>Actinomycetota</taxon>
        <taxon>Actinomycetes</taxon>
        <taxon>Catenulisporales</taxon>
        <taxon>Actinospicaceae</taxon>
        <taxon>Actinospica</taxon>
    </lineage>
</organism>
<proteinExistence type="inferred from homology"/>
<comment type="caution">
    <text evidence="3">The sequence shown here is derived from an EMBL/GenBank/DDBJ whole genome shotgun (WGS) entry which is preliminary data.</text>
</comment>
<name>A0A941ELF0_9ACTN</name>